<dbReference type="AlphaFoldDB" id="G3A9S3"/>
<dbReference type="Gene3D" id="3.40.50.300">
    <property type="entry name" value="P-loop containing nucleotide triphosphate hydrolases"/>
    <property type="match status" value="1"/>
</dbReference>
<sequence length="49" mass="5694">MKQRVAIARSLAYKPDVLLMDEPFAALDAQTRENCRTARRRATRPMSRM</sequence>
<dbReference type="GO" id="GO:0016887">
    <property type="term" value="F:ATP hydrolysis activity"/>
    <property type="evidence" value="ECO:0007669"/>
    <property type="project" value="InterPro"/>
</dbReference>
<dbReference type="EMBL" id="FR854090">
    <property type="protein sequence ID" value="CCA88039.1"/>
    <property type="molecule type" value="Genomic_DNA"/>
</dbReference>
<dbReference type="SUPFAM" id="SSF52540">
    <property type="entry name" value="P-loop containing nucleoside triphosphate hydrolases"/>
    <property type="match status" value="1"/>
</dbReference>
<dbReference type="InterPro" id="IPR003439">
    <property type="entry name" value="ABC_transporter-like_ATP-bd"/>
</dbReference>
<dbReference type="PANTHER" id="PTHR42781">
    <property type="entry name" value="SPERMIDINE/PUTRESCINE IMPORT ATP-BINDING PROTEIN POTA"/>
    <property type="match status" value="1"/>
</dbReference>
<dbReference type="InterPro" id="IPR050093">
    <property type="entry name" value="ABC_SmlMolc_Importer"/>
</dbReference>
<dbReference type="GO" id="GO:0005524">
    <property type="term" value="F:ATP binding"/>
    <property type="evidence" value="ECO:0007669"/>
    <property type="project" value="InterPro"/>
</dbReference>
<keyword evidence="1" id="KW-0813">Transport</keyword>
<organism evidence="3">
    <name type="scientific">Ralstonia syzygii R24</name>
    <dbReference type="NCBI Taxonomy" id="907261"/>
    <lineage>
        <taxon>Bacteria</taxon>
        <taxon>Pseudomonadati</taxon>
        <taxon>Pseudomonadota</taxon>
        <taxon>Betaproteobacteria</taxon>
        <taxon>Burkholderiales</taxon>
        <taxon>Burkholderiaceae</taxon>
        <taxon>Ralstonia</taxon>
        <taxon>Ralstonia solanacearum species complex</taxon>
    </lineage>
</organism>
<feature type="domain" description="ABC transporter" evidence="2">
    <location>
        <begin position="1"/>
        <end position="25"/>
    </location>
</feature>
<protein>
    <recommendedName>
        <fullName evidence="2">ABC transporter domain-containing protein</fullName>
    </recommendedName>
</protein>
<reference evidence="3" key="1">
    <citation type="journal article" date="2011" name="PLoS ONE">
        <title>Ralstonia syzygii, the Blood Disease Bacterium and some Asian R. solanacearum strains form a single genomic species despite divergent lifestyles.</title>
        <authorList>
            <person name="Remenant B."/>
            <person name="de Cambiaire J.C."/>
            <person name="Cellier G."/>
            <person name="Jacobs J.M."/>
            <person name="Mangenot S."/>
            <person name="Barbe V."/>
            <person name="Lajus A."/>
            <person name="Vallenet D."/>
            <person name="Medigue C."/>
            <person name="Fegan M."/>
            <person name="Allen C."/>
            <person name="Prior P."/>
        </authorList>
    </citation>
    <scope>NUCLEOTIDE SEQUENCE</scope>
    <source>
        <strain evidence="3">R24</strain>
    </source>
</reference>
<dbReference type="InterPro" id="IPR027417">
    <property type="entry name" value="P-loop_NTPase"/>
</dbReference>
<gene>
    <name evidence="3" type="ORF">RALSY_mp10577</name>
</gene>
<evidence type="ECO:0000259" key="2">
    <source>
        <dbReference type="Pfam" id="PF00005"/>
    </source>
</evidence>
<evidence type="ECO:0000256" key="1">
    <source>
        <dbReference type="ARBA" id="ARBA00022448"/>
    </source>
</evidence>
<proteinExistence type="predicted"/>
<reference evidence="3" key="2">
    <citation type="submission" date="2011-04" db="EMBL/GenBank/DDBJ databases">
        <authorList>
            <person name="Genoscope - CEA"/>
        </authorList>
    </citation>
    <scope>NUCLEOTIDE SEQUENCE</scope>
    <source>
        <strain evidence="3">R24</strain>
    </source>
</reference>
<name>G3A9S3_9RALS</name>
<dbReference type="PANTHER" id="PTHR42781:SF8">
    <property type="entry name" value="BICARBONATE TRANSPORT ATP-BINDING PROTEIN CMPC"/>
    <property type="match status" value="1"/>
</dbReference>
<dbReference type="Pfam" id="PF00005">
    <property type="entry name" value="ABC_tran"/>
    <property type="match status" value="1"/>
</dbReference>
<evidence type="ECO:0000313" key="3">
    <source>
        <dbReference type="EMBL" id="CCA88039.1"/>
    </source>
</evidence>
<accession>G3A9S3</accession>